<dbReference type="Proteomes" id="UP000242791">
    <property type="component" value="Unassembled WGS sequence"/>
</dbReference>
<comment type="caution">
    <text evidence="1">The sequence shown here is derived from an EMBL/GenBank/DDBJ whole genome shotgun (WGS) entry which is preliminary data.</text>
</comment>
<dbReference type="AlphaFoldDB" id="A0A1J9PW88"/>
<accession>A0A1J9PW88</accession>
<dbReference type="OrthoDB" id="4526074at2759"/>
<reference evidence="1 2" key="1">
    <citation type="submission" date="2015-08" db="EMBL/GenBank/DDBJ databases">
        <title>Emmonsia species relationships and genome sequence.</title>
        <authorList>
            <person name="Cuomo C.A."/>
            <person name="Schwartz I.S."/>
            <person name="Kenyon C."/>
            <person name="De Hoog G.S."/>
            <person name="Govender N.P."/>
            <person name="Botha A."/>
            <person name="Moreno L."/>
            <person name="De Vries M."/>
            <person name="Munoz J.F."/>
            <person name="Stielow J.B."/>
        </authorList>
    </citation>
    <scope>NUCLEOTIDE SEQUENCE [LARGE SCALE GENOMIC DNA]</scope>
    <source>
        <strain evidence="1 2">EI222</strain>
    </source>
</reference>
<dbReference type="VEuPathDB" id="FungiDB:ACJ73_08056"/>
<protein>
    <submittedName>
        <fullName evidence="1">Uncharacterized protein</fullName>
    </submittedName>
</protein>
<organism evidence="1 2">
    <name type="scientific">Blastomyces percursus</name>
    <dbReference type="NCBI Taxonomy" id="1658174"/>
    <lineage>
        <taxon>Eukaryota</taxon>
        <taxon>Fungi</taxon>
        <taxon>Dikarya</taxon>
        <taxon>Ascomycota</taxon>
        <taxon>Pezizomycotina</taxon>
        <taxon>Eurotiomycetes</taxon>
        <taxon>Eurotiomycetidae</taxon>
        <taxon>Onygenales</taxon>
        <taxon>Ajellomycetaceae</taxon>
        <taxon>Blastomyces</taxon>
    </lineage>
</organism>
<gene>
    <name evidence="1" type="ORF">ACJ73_08056</name>
</gene>
<name>A0A1J9PW88_9EURO</name>
<evidence type="ECO:0000313" key="2">
    <source>
        <dbReference type="Proteomes" id="UP000242791"/>
    </source>
</evidence>
<sequence>MQPKFHELDSISHITFHLRDDDQDTLKTLKAKMLELTTQLSVLEKLEPVATLIRSREPLPVRKLSFNIKKLSDSNLKTDSRGESRWARLQSLGCEAAVFCMVTFNGLSTLAGEEFEWLLGNASNGTGTKATKHTSLSRKYEPPRAASDFQCSNVNINLGYHMLEFQTRDTNERDTPEEEPATKRIRIDHAEEETCEAELQACASFGMENERRTPPSNDGKREMKYMFTNAPASAISTLSEPFKQAVENSRLWKWERSHGLGQTGCLASLFPKDVMQDVSFTIWCGHDDGYRLNSVFGMRREITS</sequence>
<dbReference type="EMBL" id="LGTZ01001788">
    <property type="protein sequence ID" value="OJD20609.1"/>
    <property type="molecule type" value="Genomic_DNA"/>
</dbReference>
<evidence type="ECO:0000313" key="1">
    <source>
        <dbReference type="EMBL" id="OJD20609.1"/>
    </source>
</evidence>
<keyword evidence="2" id="KW-1185">Reference proteome</keyword>
<proteinExistence type="predicted"/>